<comment type="domain">
    <text evidence="2">A Gly-cisPro motif from one monomer fits into the active site of the other monomer to allow specific chiral rejection of L-amino acids.</text>
</comment>
<comment type="caution">
    <text evidence="3">The sequence shown here is derived from an EMBL/GenBank/DDBJ whole genome shotgun (WGS) entry which is preliminary data.</text>
</comment>
<dbReference type="Proteomes" id="UP000316598">
    <property type="component" value="Unassembled WGS sequence"/>
</dbReference>
<evidence type="ECO:0000313" key="4">
    <source>
        <dbReference type="Proteomes" id="UP000316598"/>
    </source>
</evidence>
<accession>A0A5C5WSI8</accession>
<dbReference type="EC" id="3.1.1.96" evidence="2"/>
<keyword evidence="4" id="KW-1185">Reference proteome</keyword>
<dbReference type="SUPFAM" id="SSF69500">
    <property type="entry name" value="DTD-like"/>
    <property type="match status" value="1"/>
</dbReference>
<dbReference type="CDD" id="cd00563">
    <property type="entry name" value="Dtyr_deacylase"/>
    <property type="match status" value="1"/>
</dbReference>
<proteinExistence type="inferred from homology"/>
<protein>
    <recommendedName>
        <fullName evidence="2">D-aminoacyl-tRNA deacylase</fullName>
        <shortName evidence="2">DTD</shortName>
        <ecNumber evidence="2">3.1.1.96</ecNumber>
    </recommendedName>
    <alternativeName>
        <fullName evidence="2">Gly-tRNA(Ala) deacylase</fullName>
        <ecNumber evidence="2">3.1.1.-</ecNumber>
    </alternativeName>
</protein>
<comment type="subcellular location">
    <subcellularLocation>
        <location evidence="2">Cytoplasm</location>
    </subcellularLocation>
</comment>
<organism evidence="3 4">
    <name type="scientific">Rubripirellula amarantea</name>
    <dbReference type="NCBI Taxonomy" id="2527999"/>
    <lineage>
        <taxon>Bacteria</taxon>
        <taxon>Pseudomonadati</taxon>
        <taxon>Planctomycetota</taxon>
        <taxon>Planctomycetia</taxon>
        <taxon>Pirellulales</taxon>
        <taxon>Pirellulaceae</taxon>
        <taxon>Rubripirellula</taxon>
    </lineage>
</organism>
<dbReference type="InterPro" id="IPR023509">
    <property type="entry name" value="DTD-like_sf"/>
</dbReference>
<dbReference type="GO" id="GO:0000049">
    <property type="term" value="F:tRNA binding"/>
    <property type="evidence" value="ECO:0007669"/>
    <property type="project" value="UniProtKB-UniRule"/>
</dbReference>
<keyword evidence="2 3" id="KW-0378">Hydrolase</keyword>
<dbReference type="HAMAP" id="MF_00518">
    <property type="entry name" value="Deacylase_Dtd"/>
    <property type="match status" value="1"/>
</dbReference>
<dbReference type="AlphaFoldDB" id="A0A5C5WSI8"/>
<comment type="similarity">
    <text evidence="1 2">Belongs to the DTD family.</text>
</comment>
<comment type="function">
    <text evidence="2">An aminoacyl-tRNA editing enzyme that deacylates mischarged D-aminoacyl-tRNAs. Also deacylates mischarged glycyl-tRNA(Ala), protecting cells against glycine mischarging by AlaRS. Acts via tRNA-based rather than protein-based catalysis; rejects L-amino acids rather than detecting D-amino acids in the active site. By recycling D-aminoacyl-tRNA to D-amino acids and free tRNA molecules, this enzyme counteracts the toxicity associated with the formation of D-aminoacyl-tRNA entities in vivo and helps enforce protein L-homochirality.</text>
</comment>
<dbReference type="NCBIfam" id="TIGR00256">
    <property type="entry name" value="D-aminoacyl-tRNA deacylase"/>
    <property type="match status" value="1"/>
</dbReference>
<dbReference type="GO" id="GO:0043908">
    <property type="term" value="F:Ser(Gly)-tRNA(Ala) hydrolase activity"/>
    <property type="evidence" value="ECO:0007669"/>
    <property type="project" value="UniProtKB-UniRule"/>
</dbReference>
<dbReference type="FunFam" id="3.50.80.10:FF:000001">
    <property type="entry name" value="D-aminoacyl-tRNA deacylase"/>
    <property type="match status" value="1"/>
</dbReference>
<dbReference type="GO" id="GO:0106026">
    <property type="term" value="F:Gly-tRNA(Ala) deacylase activity"/>
    <property type="evidence" value="ECO:0007669"/>
    <property type="project" value="UniProtKB-UniRule"/>
</dbReference>
<dbReference type="RefSeq" id="WP_146513394.1">
    <property type="nucleotide sequence ID" value="NZ_SJPI01000001.1"/>
</dbReference>
<keyword evidence="2" id="KW-0963">Cytoplasm</keyword>
<dbReference type="GO" id="GO:0019478">
    <property type="term" value="P:D-amino acid catabolic process"/>
    <property type="evidence" value="ECO:0007669"/>
    <property type="project" value="UniProtKB-UniRule"/>
</dbReference>
<dbReference type="EC" id="3.1.1.-" evidence="2"/>
<evidence type="ECO:0000256" key="2">
    <source>
        <dbReference type="HAMAP-Rule" id="MF_00518"/>
    </source>
</evidence>
<comment type="catalytic activity">
    <reaction evidence="2">
        <text>a D-aminoacyl-tRNA + H2O = a tRNA + a D-alpha-amino acid + H(+)</text>
        <dbReference type="Rhea" id="RHEA:13953"/>
        <dbReference type="Rhea" id="RHEA-COMP:10123"/>
        <dbReference type="Rhea" id="RHEA-COMP:10124"/>
        <dbReference type="ChEBI" id="CHEBI:15377"/>
        <dbReference type="ChEBI" id="CHEBI:15378"/>
        <dbReference type="ChEBI" id="CHEBI:59871"/>
        <dbReference type="ChEBI" id="CHEBI:78442"/>
        <dbReference type="ChEBI" id="CHEBI:79333"/>
        <dbReference type="EC" id="3.1.1.96"/>
    </reaction>
</comment>
<gene>
    <name evidence="2 3" type="primary">dtd</name>
    <name evidence="3" type="ORF">Pla22_07490</name>
</gene>
<keyword evidence="2" id="KW-0820">tRNA-binding</keyword>
<dbReference type="InterPro" id="IPR003732">
    <property type="entry name" value="Daa-tRNA_deacyls_DTD"/>
</dbReference>
<dbReference type="OrthoDB" id="9801395at2"/>
<sequence>MRVVLQRVSHAAVEVDHQIVGQIEHGILALIGVSHDDTLQDAKWLAEKTTQLRIFADDQGKMNRSVLDVGGGVLVVSQFTLLGDCRKGRRPAFTAAADPAIANELYLHYADQIAATGIKVAKGIFAADMKVSLVNDGPVTMVIDRCEKTS</sequence>
<dbReference type="Pfam" id="PF02580">
    <property type="entry name" value="Tyr_Deacylase"/>
    <property type="match status" value="1"/>
</dbReference>
<evidence type="ECO:0000313" key="3">
    <source>
        <dbReference type="EMBL" id="TWT53121.1"/>
    </source>
</evidence>
<reference evidence="3 4" key="1">
    <citation type="submission" date="2019-02" db="EMBL/GenBank/DDBJ databases">
        <title>Deep-cultivation of Planctomycetes and their phenomic and genomic characterization uncovers novel biology.</title>
        <authorList>
            <person name="Wiegand S."/>
            <person name="Jogler M."/>
            <person name="Boedeker C."/>
            <person name="Pinto D."/>
            <person name="Vollmers J."/>
            <person name="Rivas-Marin E."/>
            <person name="Kohn T."/>
            <person name="Peeters S.H."/>
            <person name="Heuer A."/>
            <person name="Rast P."/>
            <person name="Oberbeckmann S."/>
            <person name="Bunk B."/>
            <person name="Jeske O."/>
            <person name="Meyerdierks A."/>
            <person name="Storesund J.E."/>
            <person name="Kallscheuer N."/>
            <person name="Luecker S."/>
            <person name="Lage O.M."/>
            <person name="Pohl T."/>
            <person name="Merkel B.J."/>
            <person name="Hornburger P."/>
            <person name="Mueller R.-W."/>
            <person name="Bruemmer F."/>
            <person name="Labrenz M."/>
            <person name="Spormann A.M."/>
            <person name="Op Den Camp H."/>
            <person name="Overmann J."/>
            <person name="Amann R."/>
            <person name="Jetten M.S.M."/>
            <person name="Mascher T."/>
            <person name="Medema M.H."/>
            <person name="Devos D.P."/>
            <person name="Kaster A.-K."/>
            <person name="Ovreas L."/>
            <person name="Rohde M."/>
            <person name="Galperin M.Y."/>
            <person name="Jogler C."/>
        </authorList>
    </citation>
    <scope>NUCLEOTIDE SEQUENCE [LARGE SCALE GENOMIC DNA]</scope>
    <source>
        <strain evidence="3 4">Pla22</strain>
    </source>
</reference>
<name>A0A5C5WSI8_9BACT</name>
<dbReference type="GO" id="GO:0005737">
    <property type="term" value="C:cytoplasm"/>
    <property type="evidence" value="ECO:0007669"/>
    <property type="project" value="UniProtKB-SubCell"/>
</dbReference>
<comment type="subunit">
    <text evidence="2">Homodimer.</text>
</comment>
<dbReference type="EMBL" id="SJPI01000001">
    <property type="protein sequence ID" value="TWT53121.1"/>
    <property type="molecule type" value="Genomic_DNA"/>
</dbReference>
<dbReference type="GO" id="GO:0051500">
    <property type="term" value="F:D-tyrosyl-tRNA(Tyr) deacylase activity"/>
    <property type="evidence" value="ECO:0007669"/>
    <property type="project" value="TreeGrafter"/>
</dbReference>
<feature type="short sequence motif" description="Gly-cisPro motif, important for rejection of L-amino acids" evidence="2">
    <location>
        <begin position="137"/>
        <end position="138"/>
    </location>
</feature>
<keyword evidence="2" id="KW-0694">RNA-binding</keyword>
<dbReference type="PANTHER" id="PTHR10472:SF5">
    <property type="entry name" value="D-AMINOACYL-TRNA DEACYLASE 1"/>
    <property type="match status" value="1"/>
</dbReference>
<comment type="catalytic activity">
    <reaction evidence="2">
        <text>glycyl-tRNA(Ala) + H2O = tRNA(Ala) + glycine + H(+)</text>
        <dbReference type="Rhea" id="RHEA:53744"/>
        <dbReference type="Rhea" id="RHEA-COMP:9657"/>
        <dbReference type="Rhea" id="RHEA-COMP:13640"/>
        <dbReference type="ChEBI" id="CHEBI:15377"/>
        <dbReference type="ChEBI" id="CHEBI:15378"/>
        <dbReference type="ChEBI" id="CHEBI:57305"/>
        <dbReference type="ChEBI" id="CHEBI:78442"/>
        <dbReference type="ChEBI" id="CHEBI:78522"/>
    </reaction>
</comment>
<dbReference type="Gene3D" id="3.50.80.10">
    <property type="entry name" value="D-tyrosyl-tRNA(Tyr) deacylase"/>
    <property type="match status" value="1"/>
</dbReference>
<dbReference type="PANTHER" id="PTHR10472">
    <property type="entry name" value="D-TYROSYL-TRNA TYR DEACYLASE"/>
    <property type="match status" value="1"/>
</dbReference>
<evidence type="ECO:0000256" key="1">
    <source>
        <dbReference type="ARBA" id="ARBA00009673"/>
    </source>
</evidence>